<gene>
    <name evidence="3" type="ORF">GCM10022404_28850</name>
</gene>
<dbReference type="RefSeq" id="WP_344848286.1">
    <property type="nucleotide sequence ID" value="NZ_BAABDF010000007.1"/>
</dbReference>
<accession>A0ABP7KHB3</accession>
<protein>
    <submittedName>
        <fullName evidence="3">GSCFA domain-containing protein</fullName>
    </submittedName>
</protein>
<reference evidence="4" key="1">
    <citation type="journal article" date="2019" name="Int. J. Syst. Evol. Microbiol.">
        <title>The Global Catalogue of Microorganisms (GCM) 10K type strain sequencing project: providing services to taxonomists for standard genome sequencing and annotation.</title>
        <authorList>
            <consortium name="The Broad Institute Genomics Platform"/>
            <consortium name="The Broad Institute Genome Sequencing Center for Infectious Disease"/>
            <person name="Wu L."/>
            <person name="Ma J."/>
        </authorList>
    </citation>
    <scope>NUCLEOTIDE SEQUENCE [LARGE SCALE GENOMIC DNA]</scope>
    <source>
        <strain evidence="4">JCM 17190</strain>
    </source>
</reference>
<feature type="domain" description="GSCFA" evidence="2">
    <location>
        <begin position="44"/>
        <end position="312"/>
    </location>
</feature>
<evidence type="ECO:0000313" key="4">
    <source>
        <dbReference type="Proteomes" id="UP001399917"/>
    </source>
</evidence>
<keyword evidence="4" id="KW-1185">Reference proteome</keyword>
<evidence type="ECO:0000256" key="1">
    <source>
        <dbReference type="SAM" id="MobiDB-lite"/>
    </source>
</evidence>
<evidence type="ECO:0000313" key="3">
    <source>
        <dbReference type="EMBL" id="GAA3877342.1"/>
    </source>
</evidence>
<sequence>MSAHHPYADLPDSRFWRAGVVEADRLAWHDLYCPKFPVTAQTEIATAGSCFAQHIGRALAGAGVVPLNGEPAPASMHPQTAERFQYGLYSARYGNIYTARQFRELLDDAATGHVDDRLIWRARRRFFDALRPSVEPDGWISQAEVMAMRRDHLMRVQAVAESADVFVFTLGLTEAWIDTATGRTVPTAPGVIAGRYKPAQVRFHNYSYDEIMEDLAGIRDALQVARAGSKLLLTVSPVPLTATASGAHVLAATQLSKAILRAAAGDFADAHDDVDYFPSYEIVTTHASGEMAFAQNRRSVRPEMVARVMDVFLRAHGLEPSEQGPKPSFDASEPQDADEEDALVCEEALLDAMRE</sequence>
<dbReference type="Pfam" id="PF08885">
    <property type="entry name" value="GSCFA"/>
    <property type="match status" value="1"/>
</dbReference>
<comment type="caution">
    <text evidence="3">The sequence shown here is derived from an EMBL/GenBank/DDBJ whole genome shotgun (WGS) entry which is preliminary data.</text>
</comment>
<evidence type="ECO:0000259" key="2">
    <source>
        <dbReference type="Pfam" id="PF08885"/>
    </source>
</evidence>
<organism evidence="3 4">
    <name type="scientific">Celeribacter arenosi</name>
    <dbReference type="NCBI Taxonomy" id="792649"/>
    <lineage>
        <taxon>Bacteria</taxon>
        <taxon>Pseudomonadati</taxon>
        <taxon>Pseudomonadota</taxon>
        <taxon>Alphaproteobacteria</taxon>
        <taxon>Rhodobacterales</taxon>
        <taxon>Roseobacteraceae</taxon>
        <taxon>Celeribacter</taxon>
    </lineage>
</organism>
<proteinExistence type="predicted"/>
<feature type="compositionally biased region" description="Acidic residues" evidence="1">
    <location>
        <begin position="333"/>
        <end position="343"/>
    </location>
</feature>
<dbReference type="Proteomes" id="UP001399917">
    <property type="component" value="Unassembled WGS sequence"/>
</dbReference>
<dbReference type="InterPro" id="IPR014982">
    <property type="entry name" value="GSCFA"/>
</dbReference>
<name>A0ABP7KHB3_9RHOB</name>
<feature type="region of interest" description="Disordered" evidence="1">
    <location>
        <begin position="318"/>
        <end position="343"/>
    </location>
</feature>
<dbReference type="EMBL" id="BAABDF010000007">
    <property type="protein sequence ID" value="GAA3877342.1"/>
    <property type="molecule type" value="Genomic_DNA"/>
</dbReference>